<dbReference type="EMBL" id="NJHN03000032">
    <property type="protein sequence ID" value="KAH9423422.1"/>
    <property type="molecule type" value="Genomic_DNA"/>
</dbReference>
<keyword evidence="1" id="KW-0812">Transmembrane</keyword>
<keyword evidence="3" id="KW-1185">Reference proteome</keyword>
<keyword evidence="1" id="KW-0472">Membrane</keyword>
<evidence type="ECO:0000256" key="1">
    <source>
        <dbReference type="SAM" id="Phobius"/>
    </source>
</evidence>
<accession>A0ABQ8JLR8</accession>
<feature type="non-terminal residue" evidence="2">
    <location>
        <position position="1"/>
    </location>
</feature>
<dbReference type="Proteomes" id="UP000887458">
    <property type="component" value="Unassembled WGS sequence"/>
</dbReference>
<sequence>QNFKTNLRPKAFRLKSVAVNDADIFNGPSKFCCINVERDRPVFVAEEGDDDADDNGDELLFNGCDVRDEFEIIRSSGVELLLFAACLIICNFANGTIIASTVFGL</sequence>
<feature type="transmembrane region" description="Helical" evidence="1">
    <location>
        <begin position="80"/>
        <end position="103"/>
    </location>
</feature>
<reference evidence="2 3" key="1">
    <citation type="journal article" date="2018" name="J. Allergy Clin. Immunol.">
        <title>High-quality assembly of Dermatophagoides pteronyssinus genome and transcriptome reveals a wide range of novel allergens.</title>
        <authorList>
            <person name="Liu X.Y."/>
            <person name="Yang K.Y."/>
            <person name="Wang M.Q."/>
            <person name="Kwok J.S."/>
            <person name="Zeng X."/>
            <person name="Yang Z."/>
            <person name="Xiao X.J."/>
            <person name="Lau C.P."/>
            <person name="Li Y."/>
            <person name="Huang Z.M."/>
            <person name="Ba J.G."/>
            <person name="Yim A.K."/>
            <person name="Ouyang C.Y."/>
            <person name="Ngai S.M."/>
            <person name="Chan T.F."/>
            <person name="Leung E.L."/>
            <person name="Liu L."/>
            <person name="Liu Z.G."/>
            <person name="Tsui S.K."/>
        </authorList>
    </citation>
    <scope>NUCLEOTIDE SEQUENCE [LARGE SCALE GENOMIC DNA]</scope>
    <source>
        <strain evidence="2">Derp</strain>
    </source>
</reference>
<comment type="caution">
    <text evidence="2">The sequence shown here is derived from an EMBL/GenBank/DDBJ whole genome shotgun (WGS) entry which is preliminary data.</text>
</comment>
<evidence type="ECO:0000313" key="3">
    <source>
        <dbReference type="Proteomes" id="UP000887458"/>
    </source>
</evidence>
<protein>
    <submittedName>
        <fullName evidence="2">Uncharacterized protein</fullName>
    </submittedName>
</protein>
<gene>
    <name evidence="2" type="ORF">DERP_003701</name>
</gene>
<organism evidence="2 3">
    <name type="scientific">Dermatophagoides pteronyssinus</name>
    <name type="common">European house dust mite</name>
    <dbReference type="NCBI Taxonomy" id="6956"/>
    <lineage>
        <taxon>Eukaryota</taxon>
        <taxon>Metazoa</taxon>
        <taxon>Ecdysozoa</taxon>
        <taxon>Arthropoda</taxon>
        <taxon>Chelicerata</taxon>
        <taxon>Arachnida</taxon>
        <taxon>Acari</taxon>
        <taxon>Acariformes</taxon>
        <taxon>Sarcoptiformes</taxon>
        <taxon>Astigmata</taxon>
        <taxon>Psoroptidia</taxon>
        <taxon>Analgoidea</taxon>
        <taxon>Pyroglyphidae</taxon>
        <taxon>Dermatophagoidinae</taxon>
        <taxon>Dermatophagoides</taxon>
    </lineage>
</organism>
<keyword evidence="1" id="KW-1133">Transmembrane helix</keyword>
<reference evidence="2 3" key="2">
    <citation type="journal article" date="2022" name="Mol. Biol. Evol.">
        <title>Comparative Genomics Reveals Insights into the Divergent Evolution of Astigmatic Mites and Household Pest Adaptations.</title>
        <authorList>
            <person name="Xiong Q."/>
            <person name="Wan A.T."/>
            <person name="Liu X."/>
            <person name="Fung C.S."/>
            <person name="Xiao X."/>
            <person name="Malainual N."/>
            <person name="Hou J."/>
            <person name="Wang L."/>
            <person name="Wang M."/>
            <person name="Yang K.Y."/>
            <person name="Cui Y."/>
            <person name="Leung E.L."/>
            <person name="Nong W."/>
            <person name="Shin S.K."/>
            <person name="Au S.W."/>
            <person name="Jeong K.Y."/>
            <person name="Chew F.T."/>
            <person name="Hui J.H."/>
            <person name="Leung T.F."/>
            <person name="Tungtrongchitr A."/>
            <person name="Zhong N."/>
            <person name="Liu Z."/>
            <person name="Tsui S.K."/>
        </authorList>
    </citation>
    <scope>NUCLEOTIDE SEQUENCE [LARGE SCALE GENOMIC DNA]</scope>
    <source>
        <strain evidence="2">Derp</strain>
    </source>
</reference>
<proteinExistence type="predicted"/>
<evidence type="ECO:0000313" key="2">
    <source>
        <dbReference type="EMBL" id="KAH9423422.1"/>
    </source>
</evidence>
<name>A0ABQ8JLR8_DERPT</name>